<organism evidence="1 2">
    <name type="scientific">Bos mutus</name>
    <name type="common">wild yak</name>
    <dbReference type="NCBI Taxonomy" id="72004"/>
    <lineage>
        <taxon>Eukaryota</taxon>
        <taxon>Metazoa</taxon>
        <taxon>Chordata</taxon>
        <taxon>Craniata</taxon>
        <taxon>Vertebrata</taxon>
        <taxon>Euteleostomi</taxon>
        <taxon>Mammalia</taxon>
        <taxon>Eutheria</taxon>
        <taxon>Laurasiatheria</taxon>
        <taxon>Artiodactyla</taxon>
        <taxon>Ruminantia</taxon>
        <taxon>Pecora</taxon>
        <taxon>Bovidae</taxon>
        <taxon>Bovinae</taxon>
        <taxon>Bos</taxon>
    </lineage>
</organism>
<gene>
    <name evidence="1" type="ORF">M91_10330</name>
</gene>
<dbReference type="EMBL" id="JH881807">
    <property type="protein sequence ID" value="ELR52163.1"/>
    <property type="molecule type" value="Genomic_DNA"/>
</dbReference>
<feature type="non-terminal residue" evidence="1">
    <location>
        <position position="1"/>
    </location>
</feature>
<protein>
    <submittedName>
        <fullName evidence="1">Uncharacterized protein</fullName>
    </submittedName>
</protein>
<evidence type="ECO:0000313" key="1">
    <source>
        <dbReference type="EMBL" id="ELR52163.1"/>
    </source>
</evidence>
<proteinExistence type="predicted"/>
<accession>L8I7G7</accession>
<name>L8I7G7_9CETA</name>
<dbReference type="Proteomes" id="UP000011080">
    <property type="component" value="Unassembled WGS sequence"/>
</dbReference>
<reference evidence="1 2" key="1">
    <citation type="journal article" date="2012" name="Nat. Genet.">
        <title>The yak genome and adaptation to life at high altitude.</title>
        <authorList>
            <person name="Qiu Q."/>
            <person name="Zhang G."/>
            <person name="Ma T."/>
            <person name="Qian W."/>
            <person name="Wang J."/>
            <person name="Ye Z."/>
            <person name="Cao C."/>
            <person name="Hu Q."/>
            <person name="Kim J."/>
            <person name="Larkin D.M."/>
            <person name="Auvil L."/>
            <person name="Capitanu B."/>
            <person name="Ma J."/>
            <person name="Lewin H.A."/>
            <person name="Qian X."/>
            <person name="Lang Y."/>
            <person name="Zhou R."/>
            <person name="Wang L."/>
            <person name="Wang K."/>
            <person name="Xia J."/>
            <person name="Liao S."/>
            <person name="Pan S."/>
            <person name="Lu X."/>
            <person name="Hou H."/>
            <person name="Wang Y."/>
            <person name="Zang X."/>
            <person name="Yin Y."/>
            <person name="Ma H."/>
            <person name="Zhang J."/>
            <person name="Wang Z."/>
            <person name="Zhang Y."/>
            <person name="Zhang D."/>
            <person name="Yonezawa T."/>
            <person name="Hasegawa M."/>
            <person name="Zhong Y."/>
            <person name="Liu W."/>
            <person name="Zhang Y."/>
            <person name="Huang Z."/>
            <person name="Zhang S."/>
            <person name="Long R."/>
            <person name="Yang H."/>
            <person name="Wang J."/>
            <person name="Lenstra J.A."/>
            <person name="Cooper D.N."/>
            <person name="Wu Y."/>
            <person name="Wang J."/>
            <person name="Shi P."/>
            <person name="Wang J."/>
            <person name="Liu J."/>
        </authorList>
    </citation>
    <scope>NUCLEOTIDE SEQUENCE [LARGE SCALE GENOMIC DNA]</scope>
    <source>
        <strain evidence="2">yakQH1</strain>
    </source>
</reference>
<evidence type="ECO:0000313" key="2">
    <source>
        <dbReference type="Proteomes" id="UP000011080"/>
    </source>
</evidence>
<dbReference type="AlphaFoldDB" id="L8I7G7"/>
<sequence>VIRRANIEGWKSSIAMNTWLPQVSYASGNSSDTSYLKYKRSAGS</sequence>
<feature type="non-terminal residue" evidence="1">
    <location>
        <position position="44"/>
    </location>
</feature>